<dbReference type="EMBL" id="BDIP01000791">
    <property type="protein sequence ID" value="GIQ82721.1"/>
    <property type="molecule type" value="Genomic_DNA"/>
</dbReference>
<dbReference type="SUPFAM" id="SSF55909">
    <property type="entry name" value="Pentein"/>
    <property type="match status" value="1"/>
</dbReference>
<dbReference type="PANTHER" id="PTHR47271:SF2">
    <property type="entry name" value="ARGININE DEIMINASE"/>
    <property type="match status" value="1"/>
</dbReference>
<dbReference type="Pfam" id="PF02274">
    <property type="entry name" value="ADI"/>
    <property type="match status" value="1"/>
</dbReference>
<dbReference type="PANTHER" id="PTHR47271">
    <property type="entry name" value="ARGININE DEIMINASE"/>
    <property type="match status" value="1"/>
</dbReference>
<name>A0A9K3GHR9_9EUKA</name>
<feature type="non-terminal residue" evidence="1">
    <location>
        <position position="1"/>
    </location>
</feature>
<proteinExistence type="predicted"/>
<dbReference type="OrthoDB" id="5590314at2759"/>
<protein>
    <submittedName>
        <fullName evidence="1">Amidinotransferase</fullName>
    </submittedName>
</protein>
<dbReference type="GO" id="GO:0016990">
    <property type="term" value="F:arginine deiminase activity"/>
    <property type="evidence" value="ECO:0007669"/>
    <property type="project" value="TreeGrafter"/>
</dbReference>
<dbReference type="Gene3D" id="3.75.10.10">
    <property type="entry name" value="L-arginine/glycine Amidinotransferase, Chain A"/>
    <property type="match status" value="1"/>
</dbReference>
<organism evidence="1 2">
    <name type="scientific">Kipferlia bialata</name>
    <dbReference type="NCBI Taxonomy" id="797122"/>
    <lineage>
        <taxon>Eukaryota</taxon>
        <taxon>Metamonada</taxon>
        <taxon>Carpediemonas-like organisms</taxon>
        <taxon>Kipferlia</taxon>
    </lineage>
</organism>
<gene>
    <name evidence="1" type="ORF">KIPB_003909</name>
</gene>
<evidence type="ECO:0000313" key="1">
    <source>
        <dbReference type="EMBL" id="GIQ82721.1"/>
    </source>
</evidence>
<evidence type="ECO:0000313" key="2">
    <source>
        <dbReference type="Proteomes" id="UP000265618"/>
    </source>
</evidence>
<accession>A0A9K3GHR9</accession>
<dbReference type="AlphaFoldDB" id="A0A9K3GHR9"/>
<reference evidence="1 2" key="1">
    <citation type="journal article" date="2018" name="PLoS ONE">
        <title>The draft genome of Kipferlia bialata reveals reductive genome evolution in fornicate parasites.</title>
        <authorList>
            <person name="Tanifuji G."/>
            <person name="Takabayashi S."/>
            <person name="Kume K."/>
            <person name="Takagi M."/>
            <person name="Nakayama T."/>
            <person name="Kamikawa R."/>
            <person name="Inagaki Y."/>
            <person name="Hashimoto T."/>
        </authorList>
    </citation>
    <scope>NUCLEOTIDE SEQUENCE [LARGE SCALE GENOMIC DNA]</scope>
    <source>
        <strain evidence="1">NY0173</strain>
    </source>
</reference>
<dbReference type="Proteomes" id="UP000265618">
    <property type="component" value="Unassembled WGS sequence"/>
</dbReference>
<comment type="caution">
    <text evidence="1">The sequence shown here is derived from an EMBL/GenBank/DDBJ whole genome shotgun (WGS) entry which is preliminary data.</text>
</comment>
<keyword evidence="2" id="KW-1185">Reference proteome</keyword>
<dbReference type="GO" id="GO:0019546">
    <property type="term" value="P:L-arginine deiminase pathway"/>
    <property type="evidence" value="ECO:0007669"/>
    <property type="project" value="TreeGrafter"/>
</dbReference>
<sequence>MSRRGSLSYEGDGYVEPVPSFMASQMSAIHKCGEGADCAFHQVPLNSKPAYQFHEDDKAELVLVYRPSQPVSTSALHPVGSLYEVPLNIHQAQKEHDGYVAALKRRGIEVGEVTQLLAKDSEPGQCGRAELEQLAFDSMCYRVSESSAQLKEEQEYYVSDEYKAKVISAMSADQLIDLILTRPTVTLTRADANTPLVAREFRMRPLGNLTFTRDQQITTSRGVVMGRLSSPQRNGEAEIMELVMRRVGIEPIGRIPAPGTLEGGDFIAGGHTMLMGVGLRSNQAAAKFLMGADLLGSERFALVRDVFDRNQDRMHLDCIMSLIGKDVALLDETVA</sequence>